<sequence length="159" mass="17813">MSLLSPISSQELINNLATDLEAKDHGADSLRKLSRSNEWIDEEKKIPDDFLPKPFKTNRVSTGLTTGAEMDAAQVRSWELVLQDNWNTNKPFYKPELVPPLTAQHDTILIGLLDIDAEISRKRKADNTPGATKSWRAAGAAVFIKVNTIREQEDITFPL</sequence>
<dbReference type="Proteomes" id="UP000805649">
    <property type="component" value="Unassembled WGS sequence"/>
</dbReference>
<comment type="caution">
    <text evidence="1">The sequence shown here is derived from an EMBL/GenBank/DDBJ whole genome shotgun (WGS) entry which is preliminary data.</text>
</comment>
<reference evidence="1 2" key="1">
    <citation type="journal article" date="2020" name="Phytopathology">
        <title>Genome Sequence Resources of Colletotrichum truncatum, C. plurivorum, C. musicola, and C. sojae: Four Species Pathogenic to Soybean (Glycine max).</title>
        <authorList>
            <person name="Rogerio F."/>
            <person name="Boufleur T.R."/>
            <person name="Ciampi-Guillardi M."/>
            <person name="Sukno S.A."/>
            <person name="Thon M.R."/>
            <person name="Massola Junior N.S."/>
            <person name="Baroncelli R."/>
        </authorList>
    </citation>
    <scope>NUCLEOTIDE SEQUENCE [LARGE SCALE GENOMIC DNA]</scope>
    <source>
        <strain evidence="1 2">CMES1059</strain>
    </source>
</reference>
<organism evidence="1 2">
    <name type="scientific">Colletotrichum truncatum</name>
    <name type="common">Anthracnose fungus</name>
    <name type="synonym">Colletotrichum capsici</name>
    <dbReference type="NCBI Taxonomy" id="5467"/>
    <lineage>
        <taxon>Eukaryota</taxon>
        <taxon>Fungi</taxon>
        <taxon>Dikarya</taxon>
        <taxon>Ascomycota</taxon>
        <taxon>Pezizomycotina</taxon>
        <taxon>Sordariomycetes</taxon>
        <taxon>Hypocreomycetidae</taxon>
        <taxon>Glomerellales</taxon>
        <taxon>Glomerellaceae</taxon>
        <taxon>Colletotrichum</taxon>
        <taxon>Colletotrichum truncatum species complex</taxon>
    </lineage>
</organism>
<protein>
    <submittedName>
        <fullName evidence="1">Uncharacterized protein</fullName>
    </submittedName>
</protein>
<name>A0ACC3ZG00_COLTU</name>
<accession>A0ACC3ZG00</accession>
<dbReference type="EMBL" id="VUJX02000001">
    <property type="protein sequence ID" value="KAL0942945.1"/>
    <property type="molecule type" value="Genomic_DNA"/>
</dbReference>
<evidence type="ECO:0000313" key="2">
    <source>
        <dbReference type="Proteomes" id="UP000805649"/>
    </source>
</evidence>
<gene>
    <name evidence="1" type="ORF">CTRU02_200831</name>
</gene>
<keyword evidence="2" id="KW-1185">Reference proteome</keyword>
<evidence type="ECO:0000313" key="1">
    <source>
        <dbReference type="EMBL" id="KAL0942945.1"/>
    </source>
</evidence>
<proteinExistence type="predicted"/>